<name>R6XTI6_9FIRM</name>
<keyword evidence="3" id="KW-1003">Cell membrane</keyword>
<keyword evidence="4 9" id="KW-0812">Transmembrane</keyword>
<evidence type="ECO:0000313" key="11">
    <source>
        <dbReference type="EMBL" id="CDD09602.1"/>
    </source>
</evidence>
<dbReference type="InterPro" id="IPR002898">
    <property type="entry name" value="MotA_ExbB_proton_chnl"/>
</dbReference>
<dbReference type="AlphaFoldDB" id="R6XTI6"/>
<keyword evidence="5 8" id="KW-0653">Protein transport</keyword>
<feature type="transmembrane region" description="Helical" evidence="9">
    <location>
        <begin position="113"/>
        <end position="137"/>
    </location>
</feature>
<dbReference type="PANTHER" id="PTHR30625">
    <property type="entry name" value="PROTEIN TOLQ"/>
    <property type="match status" value="1"/>
</dbReference>
<accession>R6XTI6</accession>
<feature type="transmembrane region" description="Helical" evidence="9">
    <location>
        <begin position="16"/>
        <end position="33"/>
    </location>
</feature>
<keyword evidence="7 9" id="KW-0472">Membrane</keyword>
<evidence type="ECO:0000256" key="8">
    <source>
        <dbReference type="RuleBase" id="RU004057"/>
    </source>
</evidence>
<evidence type="ECO:0000256" key="7">
    <source>
        <dbReference type="ARBA" id="ARBA00023136"/>
    </source>
</evidence>
<dbReference type="HOGENOM" id="CLU_053325_4_4_9"/>
<feature type="transmembrane region" description="Helical" evidence="9">
    <location>
        <begin position="157"/>
        <end position="179"/>
    </location>
</feature>
<comment type="caution">
    <text evidence="11">The sequence shown here is derived from an EMBL/GenBank/DDBJ whole genome shotgun (WGS) entry which is preliminary data.</text>
</comment>
<dbReference type="Proteomes" id="UP000014937">
    <property type="component" value="Unassembled WGS sequence"/>
</dbReference>
<dbReference type="GO" id="GO:0005886">
    <property type="term" value="C:plasma membrane"/>
    <property type="evidence" value="ECO:0007669"/>
    <property type="project" value="UniProtKB-SubCell"/>
</dbReference>
<evidence type="ECO:0000256" key="4">
    <source>
        <dbReference type="ARBA" id="ARBA00022692"/>
    </source>
</evidence>
<evidence type="ECO:0000256" key="3">
    <source>
        <dbReference type="ARBA" id="ARBA00022475"/>
    </source>
</evidence>
<dbReference type="PANTHER" id="PTHR30625:SF15">
    <property type="entry name" value="BIOPOLYMER TRANSPORT PROTEIN EXBB"/>
    <property type="match status" value="1"/>
</dbReference>
<dbReference type="InterPro" id="IPR050790">
    <property type="entry name" value="ExbB/TolQ_transport"/>
</dbReference>
<evidence type="ECO:0000256" key="9">
    <source>
        <dbReference type="SAM" id="Phobius"/>
    </source>
</evidence>
<proteinExistence type="inferred from homology"/>
<dbReference type="Pfam" id="PF01618">
    <property type="entry name" value="MotA_ExbB"/>
    <property type="match status" value="1"/>
</dbReference>
<evidence type="ECO:0000256" key="2">
    <source>
        <dbReference type="ARBA" id="ARBA00022448"/>
    </source>
</evidence>
<keyword evidence="6 9" id="KW-1133">Transmembrane helix</keyword>
<dbReference type="RefSeq" id="WP_021720603.1">
    <property type="nucleotide sequence ID" value="NZ_FR892806.1"/>
</dbReference>
<evidence type="ECO:0000256" key="5">
    <source>
        <dbReference type="ARBA" id="ARBA00022927"/>
    </source>
</evidence>
<dbReference type="GO" id="GO:0017038">
    <property type="term" value="P:protein import"/>
    <property type="evidence" value="ECO:0007669"/>
    <property type="project" value="TreeGrafter"/>
</dbReference>
<protein>
    <submittedName>
        <fullName evidence="11">Transporter MotA/TolQ/ExbB proton channel family protein</fullName>
    </submittedName>
</protein>
<comment type="subcellular location">
    <subcellularLocation>
        <location evidence="1">Cell membrane</location>
        <topology evidence="1">Multi-pass membrane protein</topology>
    </subcellularLocation>
    <subcellularLocation>
        <location evidence="8">Membrane</location>
        <topology evidence="8">Multi-pass membrane protein</topology>
    </subcellularLocation>
</comment>
<evidence type="ECO:0000256" key="1">
    <source>
        <dbReference type="ARBA" id="ARBA00004651"/>
    </source>
</evidence>
<gene>
    <name evidence="11" type="ORF">BN587_01561</name>
</gene>
<evidence type="ECO:0000259" key="10">
    <source>
        <dbReference type="Pfam" id="PF01618"/>
    </source>
</evidence>
<feature type="domain" description="MotA/TolQ/ExbB proton channel" evidence="10">
    <location>
        <begin position="94"/>
        <end position="190"/>
    </location>
</feature>
<evidence type="ECO:0000256" key="6">
    <source>
        <dbReference type="ARBA" id="ARBA00022989"/>
    </source>
</evidence>
<dbReference type="EMBL" id="CBGL010000010">
    <property type="protein sequence ID" value="CDD09602.1"/>
    <property type="molecule type" value="Genomic_DNA"/>
</dbReference>
<keyword evidence="2 8" id="KW-0813">Transport</keyword>
<evidence type="ECO:0000313" key="12">
    <source>
        <dbReference type="Proteomes" id="UP000014937"/>
    </source>
</evidence>
<reference evidence="11" key="1">
    <citation type="submission" date="2012-11" db="EMBL/GenBank/DDBJ databases">
        <title>Dependencies among metagenomic species, viruses, plasmids and units of genetic variation.</title>
        <authorList>
            <person name="Nielsen H.B."/>
            <person name="Almeida M."/>
            <person name="Juncker A.S."/>
            <person name="Rasmussen S."/>
            <person name="Li J."/>
            <person name="Sunagawa S."/>
            <person name="Plichta D."/>
            <person name="Gautier L."/>
            <person name="Le Chatelier E."/>
            <person name="Peletier E."/>
            <person name="Bonde I."/>
            <person name="Nielsen T."/>
            <person name="Manichanh C."/>
            <person name="Arumugam M."/>
            <person name="Batto J."/>
            <person name="Santos M.B.Q.D."/>
            <person name="Blom N."/>
            <person name="Borruel N."/>
            <person name="Burgdorf K.S."/>
            <person name="Boumezbeur F."/>
            <person name="Casellas F."/>
            <person name="Dore J."/>
            <person name="Guarner F."/>
            <person name="Hansen T."/>
            <person name="Hildebrand F."/>
            <person name="Kaas R.S."/>
            <person name="Kennedy S."/>
            <person name="Kristiansen K."/>
            <person name="Kultima J.R."/>
            <person name="Leonard P."/>
            <person name="Levenez F."/>
            <person name="Lund O."/>
            <person name="Moumen B."/>
            <person name="Le Paslier D."/>
            <person name="Pons N."/>
            <person name="Pedersen O."/>
            <person name="Prifti E."/>
            <person name="Qin J."/>
            <person name="Raes J."/>
            <person name="Tap J."/>
            <person name="Tims S."/>
            <person name="Ussery D.W."/>
            <person name="Yamada T."/>
            <person name="MetaHit consortium"/>
            <person name="Renault P."/>
            <person name="Sicheritz-Ponten T."/>
            <person name="Bork P."/>
            <person name="Wang J."/>
            <person name="Brunak S."/>
            <person name="Ehrlich S.D."/>
        </authorList>
    </citation>
    <scope>NUCLEOTIDE SEQUENCE [LARGE SCALE GENOMIC DNA]</scope>
</reference>
<organism evidence="11 12">
    <name type="scientific">Phascolarctobacterium succinatutens CAG:287</name>
    <dbReference type="NCBI Taxonomy" id="1263101"/>
    <lineage>
        <taxon>Bacteria</taxon>
        <taxon>Bacillati</taxon>
        <taxon>Bacillota</taxon>
        <taxon>Negativicutes</taxon>
        <taxon>Acidaminococcales</taxon>
        <taxon>Acidaminococcaceae</taxon>
        <taxon>Phascolarctobacterium</taxon>
    </lineage>
</organism>
<comment type="similarity">
    <text evidence="8">Belongs to the exbB/tolQ family.</text>
</comment>
<sequence length="206" mass="21802">MQAITDLIMYFQKGGLVMWPLLACSITVIAIAIERFIYYKSVDSGAAFASRYCAAVRSGDFAVATELARKGSGQCAQMLADVAAIAGGKAEKSAFLESRAGIFMATLRDKLDYLGIIVTMSPLLGLLGTIVGMIGAFSIFNVEAGAPMAITGGIGEALIATATGLCVAILSLCAHSYFAHRMDNMITDMEQCFSALLEAETRRARS</sequence>